<feature type="region of interest" description="Disordered" evidence="1">
    <location>
        <begin position="258"/>
        <end position="281"/>
    </location>
</feature>
<feature type="transmembrane region" description="Helical" evidence="2">
    <location>
        <begin position="211"/>
        <end position="233"/>
    </location>
</feature>
<dbReference type="AlphaFoldDB" id="A0A2V5GZZ2"/>
<proteinExistence type="predicted"/>
<keyword evidence="2" id="KW-0812">Transmembrane</keyword>
<evidence type="ECO:0008006" key="5">
    <source>
        <dbReference type="Google" id="ProtNLM"/>
    </source>
</evidence>
<dbReference type="STRING" id="1450538.A0A2V5GZZ2"/>
<gene>
    <name evidence="3" type="ORF">BO99DRAFT_343945</name>
</gene>
<feature type="region of interest" description="Disordered" evidence="1">
    <location>
        <begin position="14"/>
        <end position="37"/>
    </location>
</feature>
<feature type="region of interest" description="Disordered" evidence="1">
    <location>
        <begin position="297"/>
        <end position="386"/>
    </location>
</feature>
<evidence type="ECO:0000313" key="4">
    <source>
        <dbReference type="Proteomes" id="UP000249829"/>
    </source>
</evidence>
<organism evidence="3 4">
    <name type="scientific">Aspergillus violaceofuscus (strain CBS 115571)</name>
    <dbReference type="NCBI Taxonomy" id="1450538"/>
    <lineage>
        <taxon>Eukaryota</taxon>
        <taxon>Fungi</taxon>
        <taxon>Dikarya</taxon>
        <taxon>Ascomycota</taxon>
        <taxon>Pezizomycotina</taxon>
        <taxon>Eurotiomycetes</taxon>
        <taxon>Eurotiomycetidae</taxon>
        <taxon>Eurotiales</taxon>
        <taxon>Aspergillaceae</taxon>
        <taxon>Aspergillus</taxon>
    </lineage>
</organism>
<keyword evidence="4" id="KW-1185">Reference proteome</keyword>
<dbReference type="InterPro" id="IPR008972">
    <property type="entry name" value="Cupredoxin"/>
</dbReference>
<keyword evidence="2" id="KW-0472">Membrane</keyword>
<feature type="compositionally biased region" description="Low complexity" evidence="1">
    <location>
        <begin position="14"/>
        <end position="33"/>
    </location>
</feature>
<dbReference type="CDD" id="cd00920">
    <property type="entry name" value="Cupredoxin"/>
    <property type="match status" value="1"/>
</dbReference>
<dbReference type="PANTHER" id="PTHR34883">
    <property type="entry name" value="SERINE-RICH PROTEIN, PUTATIVE-RELATED-RELATED"/>
    <property type="match status" value="1"/>
</dbReference>
<reference evidence="3 4" key="1">
    <citation type="submission" date="2018-02" db="EMBL/GenBank/DDBJ databases">
        <title>The genomes of Aspergillus section Nigri reveals drivers in fungal speciation.</title>
        <authorList>
            <consortium name="DOE Joint Genome Institute"/>
            <person name="Vesth T.C."/>
            <person name="Nybo J."/>
            <person name="Theobald S."/>
            <person name="Brandl J."/>
            <person name="Frisvad J.C."/>
            <person name="Nielsen K.F."/>
            <person name="Lyhne E.K."/>
            <person name="Kogle M.E."/>
            <person name="Kuo A."/>
            <person name="Riley R."/>
            <person name="Clum A."/>
            <person name="Nolan M."/>
            <person name="Lipzen A."/>
            <person name="Salamov A."/>
            <person name="Henrissat B."/>
            <person name="Wiebenga A."/>
            <person name="De vries R.P."/>
            <person name="Grigoriev I.V."/>
            <person name="Mortensen U.H."/>
            <person name="Andersen M.R."/>
            <person name="Baker S.E."/>
        </authorList>
    </citation>
    <scope>NUCLEOTIDE SEQUENCE [LARGE SCALE GENOMIC DNA]</scope>
    <source>
        <strain evidence="3 4">CBS 115571</strain>
    </source>
</reference>
<dbReference type="SUPFAM" id="SSF49503">
    <property type="entry name" value="Cupredoxins"/>
    <property type="match status" value="1"/>
</dbReference>
<feature type="compositionally biased region" description="Low complexity" evidence="1">
    <location>
        <begin position="183"/>
        <end position="202"/>
    </location>
</feature>
<feature type="region of interest" description="Disordered" evidence="1">
    <location>
        <begin position="183"/>
        <end position="203"/>
    </location>
</feature>
<dbReference type="CDD" id="cd12087">
    <property type="entry name" value="TM_EGFR-like"/>
    <property type="match status" value="1"/>
</dbReference>
<evidence type="ECO:0000313" key="3">
    <source>
        <dbReference type="EMBL" id="PYI14874.1"/>
    </source>
</evidence>
<dbReference type="Gene3D" id="2.60.40.420">
    <property type="entry name" value="Cupredoxins - blue copper proteins"/>
    <property type="match status" value="1"/>
</dbReference>
<keyword evidence="2" id="KW-1133">Transmembrane helix</keyword>
<dbReference type="InterPro" id="IPR052953">
    <property type="entry name" value="Ser-rich/MCO-related"/>
</dbReference>
<sequence>MSYYGDTSSITSAATTTSATSTASRSSTSSATTGVATHTVEVGSKTSPHGYSPHNITAKVGDVIVFEFYPRNHSVVKADYLAPCVPASESLFYSGIFNSFNEDDGDLVGPPPTWSLVVNDTEPTFFYCTAIDSCLVNGMVGVINPVCLSFNPFNETMTWEAQYEKAKNYPYMLVPGQSIPAEGSIPTSNSTASSSPSASSSSGSGGLSGGAIAGIVVGSVAFVGILGALFFLLGRNRVYQKWMSSQDGRTERTAKWASMLSPGHGGGDQTQSQGHGRGKSDYDAGVAGLGVGMMQTTPGQPLQQQQQMQQPYGDYGNAQSPGTAVYATSPDLSGSPPPQSQGGHWSWDAQQQQQVYQEPGHGHQPGQVYYEAMARGPSELEATSRK</sequence>
<feature type="compositionally biased region" description="Polar residues" evidence="1">
    <location>
        <begin position="340"/>
        <end position="356"/>
    </location>
</feature>
<dbReference type="Proteomes" id="UP000249829">
    <property type="component" value="Unassembled WGS sequence"/>
</dbReference>
<dbReference type="EMBL" id="KZ825201">
    <property type="protein sequence ID" value="PYI14874.1"/>
    <property type="molecule type" value="Genomic_DNA"/>
</dbReference>
<protein>
    <recommendedName>
        <fullName evidence="5">Extracellular serine-rich protein</fullName>
    </recommendedName>
</protein>
<accession>A0A2V5GZZ2</accession>
<evidence type="ECO:0000256" key="2">
    <source>
        <dbReference type="SAM" id="Phobius"/>
    </source>
</evidence>
<dbReference type="OMA" id="DSCIGNG"/>
<feature type="compositionally biased region" description="Low complexity" evidence="1">
    <location>
        <begin position="297"/>
        <end position="311"/>
    </location>
</feature>
<name>A0A2V5GZZ2_ASPV1</name>
<evidence type="ECO:0000256" key="1">
    <source>
        <dbReference type="SAM" id="MobiDB-lite"/>
    </source>
</evidence>
<dbReference type="PANTHER" id="PTHR34883:SF8">
    <property type="entry name" value="EXTRACELLULAR SERINE-RICH PROTEIN (AFU_ORTHOLOGUE AFUA_6G00670)"/>
    <property type="match status" value="1"/>
</dbReference>